<gene>
    <name evidence="2" type="ORF">JQV55_06100</name>
</gene>
<keyword evidence="1" id="KW-0812">Transmembrane</keyword>
<evidence type="ECO:0000313" key="3">
    <source>
        <dbReference type="Proteomes" id="UP000732193"/>
    </source>
</evidence>
<keyword evidence="3" id="KW-1185">Reference proteome</keyword>
<reference evidence="2 3" key="1">
    <citation type="submission" date="2021-01" db="EMBL/GenBank/DDBJ databases">
        <title>Diatom-associated Roseobacters Show Island Model of Population Structure.</title>
        <authorList>
            <person name="Qu L."/>
            <person name="Feng X."/>
            <person name="Chen Y."/>
            <person name="Li L."/>
            <person name="Wang X."/>
            <person name="Hu Z."/>
            <person name="Wang H."/>
            <person name="Luo H."/>
        </authorList>
    </citation>
    <scope>NUCLEOTIDE SEQUENCE [LARGE SCALE GENOMIC DNA]</scope>
    <source>
        <strain evidence="2 3">TR60-84</strain>
    </source>
</reference>
<dbReference type="Proteomes" id="UP000732193">
    <property type="component" value="Unassembled WGS sequence"/>
</dbReference>
<dbReference type="RefSeq" id="WP_064223138.1">
    <property type="nucleotide sequence ID" value="NZ_CANKZB010000002.1"/>
</dbReference>
<organism evidence="2 3">
    <name type="scientific">Sulfitobacter geojensis</name>
    <dbReference type="NCBI Taxonomy" id="1342299"/>
    <lineage>
        <taxon>Bacteria</taxon>
        <taxon>Pseudomonadati</taxon>
        <taxon>Pseudomonadota</taxon>
        <taxon>Alphaproteobacteria</taxon>
        <taxon>Rhodobacterales</taxon>
        <taxon>Roseobacteraceae</taxon>
        <taxon>Sulfitobacter</taxon>
    </lineage>
</organism>
<evidence type="ECO:0000256" key="1">
    <source>
        <dbReference type="SAM" id="Phobius"/>
    </source>
</evidence>
<accession>A0AAE3B5A3</accession>
<feature type="transmembrane region" description="Helical" evidence="1">
    <location>
        <begin position="21"/>
        <end position="46"/>
    </location>
</feature>
<keyword evidence="1" id="KW-1133">Transmembrane helix</keyword>
<evidence type="ECO:0000313" key="2">
    <source>
        <dbReference type="EMBL" id="MBM1713127.1"/>
    </source>
</evidence>
<keyword evidence="1" id="KW-0472">Membrane</keyword>
<name>A0AAE3B5A3_9RHOB</name>
<evidence type="ECO:0008006" key="4">
    <source>
        <dbReference type="Google" id="ProtNLM"/>
    </source>
</evidence>
<dbReference type="EMBL" id="JAFBRM010000001">
    <property type="protein sequence ID" value="MBM1713127.1"/>
    <property type="molecule type" value="Genomic_DNA"/>
</dbReference>
<sequence>MWIARIKTRLRDFGRNDDGTIAVEATIILPMMFWTFLSVFSIFHAFRTYSINHKAAFSIGDSISRETAPLDQAYIDGSLQLFEYLSNSQNLSSLRVTSLYYDAENDRFYRDWSKTSGGRPELSNGDVADWTSRLPVMPDNERVMLVETWSTYEPPFRTGLEEREIKNFVFTRPRFAPRVCWQQCN</sequence>
<comment type="caution">
    <text evidence="2">The sequence shown here is derived from an EMBL/GenBank/DDBJ whole genome shotgun (WGS) entry which is preliminary data.</text>
</comment>
<dbReference type="AlphaFoldDB" id="A0AAE3B5A3"/>
<proteinExistence type="predicted"/>
<protein>
    <recommendedName>
        <fullName evidence="4">Pilus assembly protein TadE</fullName>
    </recommendedName>
</protein>